<name>A0A811UTT4_CERCA</name>
<protein>
    <submittedName>
        <fullName evidence="1">(Mediterranean fruit fly) hypothetical protein</fullName>
    </submittedName>
</protein>
<keyword evidence="2" id="KW-1185">Reference proteome</keyword>
<reference evidence="1" key="1">
    <citation type="submission" date="2020-11" db="EMBL/GenBank/DDBJ databases">
        <authorList>
            <person name="Whitehead M."/>
        </authorList>
    </citation>
    <scope>NUCLEOTIDE SEQUENCE</scope>
    <source>
        <strain evidence="1">EGII</strain>
    </source>
</reference>
<dbReference type="Proteomes" id="UP000606786">
    <property type="component" value="Unassembled WGS sequence"/>
</dbReference>
<dbReference type="EMBL" id="CAJHJT010000023">
    <property type="protein sequence ID" value="CAD7002094.1"/>
    <property type="molecule type" value="Genomic_DNA"/>
</dbReference>
<gene>
    <name evidence="1" type="ORF">CCAP1982_LOCUS10582</name>
</gene>
<evidence type="ECO:0000313" key="1">
    <source>
        <dbReference type="EMBL" id="CAD7002094.1"/>
    </source>
</evidence>
<dbReference type="AlphaFoldDB" id="A0A811UTT4"/>
<comment type="caution">
    <text evidence="1">The sequence shown here is derived from an EMBL/GenBank/DDBJ whole genome shotgun (WGS) entry which is preliminary data.</text>
</comment>
<evidence type="ECO:0000313" key="2">
    <source>
        <dbReference type="Proteomes" id="UP000606786"/>
    </source>
</evidence>
<accession>A0A811UTT4</accession>
<sequence>MSLNKKMDVFRKSDNTNVYFNAVTEKGIQLTCSGLPEQLSSPRSVQAVVQILTLGMPNMDASLINQSPPFCSTSLAVTVINTFVQLSLLEYADAPAAPNQHSFCDRRPCLFGGPQIHPSACAFGQSRHVPMSTVGTYLGGNVVNAPQPHSIVYWGRRILIFNKA</sequence>
<proteinExistence type="predicted"/>
<dbReference type="OrthoDB" id="8058225at2759"/>
<organism evidence="1 2">
    <name type="scientific">Ceratitis capitata</name>
    <name type="common">Mediterranean fruit fly</name>
    <name type="synonym">Tephritis capitata</name>
    <dbReference type="NCBI Taxonomy" id="7213"/>
    <lineage>
        <taxon>Eukaryota</taxon>
        <taxon>Metazoa</taxon>
        <taxon>Ecdysozoa</taxon>
        <taxon>Arthropoda</taxon>
        <taxon>Hexapoda</taxon>
        <taxon>Insecta</taxon>
        <taxon>Pterygota</taxon>
        <taxon>Neoptera</taxon>
        <taxon>Endopterygota</taxon>
        <taxon>Diptera</taxon>
        <taxon>Brachycera</taxon>
        <taxon>Muscomorpha</taxon>
        <taxon>Tephritoidea</taxon>
        <taxon>Tephritidae</taxon>
        <taxon>Ceratitis</taxon>
        <taxon>Ceratitis</taxon>
    </lineage>
</organism>